<dbReference type="InterPro" id="IPR029058">
    <property type="entry name" value="AB_hydrolase_fold"/>
</dbReference>
<accession>A0A3S4SMQ8</accession>
<dbReference type="SUPFAM" id="SSF53474">
    <property type="entry name" value="alpha/beta-Hydrolases"/>
    <property type="match status" value="1"/>
</dbReference>
<protein>
    <submittedName>
        <fullName evidence="2">Alpha/beta hydrolase family</fullName>
    </submittedName>
</protein>
<feature type="domain" description="Serine aminopeptidase S33" evidence="1">
    <location>
        <begin position="60"/>
        <end position="177"/>
    </location>
</feature>
<evidence type="ECO:0000259" key="1">
    <source>
        <dbReference type="Pfam" id="PF12146"/>
    </source>
</evidence>
<dbReference type="Pfam" id="PF12146">
    <property type="entry name" value="Hydrolase_4"/>
    <property type="match status" value="1"/>
</dbReference>
<reference evidence="2 3" key="1">
    <citation type="submission" date="2018-12" db="EMBL/GenBank/DDBJ databases">
        <authorList>
            <consortium name="Pathogen Informatics"/>
        </authorList>
    </citation>
    <scope>NUCLEOTIDE SEQUENCE [LARGE SCALE GENOMIC DNA]</scope>
    <source>
        <strain evidence="2 3">NCTC11636</strain>
    </source>
</reference>
<dbReference type="InterPro" id="IPR022742">
    <property type="entry name" value="Hydrolase_4"/>
</dbReference>
<evidence type="ECO:0000313" key="3">
    <source>
        <dbReference type="Proteomes" id="UP000266895"/>
    </source>
</evidence>
<dbReference type="EMBL" id="LR134350">
    <property type="protein sequence ID" value="VEG27962.1"/>
    <property type="molecule type" value="Genomic_DNA"/>
</dbReference>
<dbReference type="OrthoDB" id="9801217at2"/>
<sequence>MGEHAPVGRWAPDILGPGFEARTLELLPDDVDDEAVATLVRHVPHLDPHALPGTPTTPTFALVYLHGWNDYFFQAELAREISRLGGAFYAVDLRRYGRSLRTGQMLGWTSSLALYDEEIGLALAVIRSERDEGTDIVLCGHSTGGLTACLWADRHPGALKALILNSAWLEIQGSEPVRLAGEPVVNTLARRDPHRPIALPSYSPDSLFSVADGWTERDGELPDPSWAQDPYVTGWGVVPEWKVAPSAPIRPGWLQAILAGQARVAAGLDIRCPVLSMGAGRSRLGLTWSPEARRADTIIDADATARRAIGLGDLVTVARFPGGVHDLMLSEPPVRAQVLSAMRRWMGAYVLR</sequence>
<dbReference type="GO" id="GO:0016787">
    <property type="term" value="F:hydrolase activity"/>
    <property type="evidence" value="ECO:0007669"/>
    <property type="project" value="UniProtKB-KW"/>
</dbReference>
<proteinExistence type="predicted"/>
<keyword evidence="2" id="KW-0378">Hydrolase</keyword>
<dbReference type="Proteomes" id="UP000266895">
    <property type="component" value="Chromosome"/>
</dbReference>
<organism evidence="2 3">
    <name type="scientific">Actinomyces howellii</name>
    <dbReference type="NCBI Taxonomy" id="52771"/>
    <lineage>
        <taxon>Bacteria</taxon>
        <taxon>Bacillati</taxon>
        <taxon>Actinomycetota</taxon>
        <taxon>Actinomycetes</taxon>
        <taxon>Actinomycetales</taxon>
        <taxon>Actinomycetaceae</taxon>
        <taxon>Actinomyces</taxon>
    </lineage>
</organism>
<name>A0A3S4SMQ8_9ACTO</name>
<dbReference type="Gene3D" id="3.40.50.1820">
    <property type="entry name" value="alpha/beta hydrolase"/>
    <property type="match status" value="1"/>
</dbReference>
<keyword evidence="3" id="KW-1185">Reference proteome</keyword>
<evidence type="ECO:0000313" key="2">
    <source>
        <dbReference type="EMBL" id="VEG27962.1"/>
    </source>
</evidence>
<dbReference type="KEGG" id="ahw:NCTC11636_01255"/>
<gene>
    <name evidence="2" type="ORF">NCTC11636_01255</name>
</gene>
<dbReference type="AlphaFoldDB" id="A0A3S4SMQ8"/>